<dbReference type="GO" id="GO:0006004">
    <property type="term" value="P:fucose metabolic process"/>
    <property type="evidence" value="ECO:0007669"/>
    <property type="project" value="TreeGrafter"/>
</dbReference>
<dbReference type="SUPFAM" id="SSF51445">
    <property type="entry name" value="(Trans)glycosidases"/>
    <property type="match status" value="1"/>
</dbReference>
<protein>
    <recommendedName>
        <fullName evidence="2">alpha-L-fucosidase</fullName>
        <ecNumber evidence="2">3.2.1.51</ecNumber>
    </recommendedName>
</protein>
<comment type="similarity">
    <text evidence="1">Belongs to the glycosyl hydrolase 29 family.</text>
</comment>
<feature type="chain" id="PRO_5016256248" description="alpha-L-fucosidase" evidence="6">
    <location>
        <begin position="23"/>
        <end position="543"/>
    </location>
</feature>
<gene>
    <name evidence="8" type="ORF">CA260_10590</name>
</gene>
<dbReference type="Pfam" id="PF01120">
    <property type="entry name" value="Alpha_L_fucos"/>
    <property type="match status" value="1"/>
</dbReference>
<accession>A0A328P9G7</accession>
<evidence type="ECO:0000256" key="3">
    <source>
        <dbReference type="ARBA" id="ARBA00022729"/>
    </source>
</evidence>
<feature type="signal peptide" evidence="6">
    <location>
        <begin position="1"/>
        <end position="22"/>
    </location>
</feature>
<evidence type="ECO:0000256" key="1">
    <source>
        <dbReference type="ARBA" id="ARBA00007951"/>
    </source>
</evidence>
<dbReference type="InterPro" id="IPR017853">
    <property type="entry name" value="GH"/>
</dbReference>
<dbReference type="EC" id="3.2.1.51" evidence="2"/>
<dbReference type="PANTHER" id="PTHR10030:SF37">
    <property type="entry name" value="ALPHA-L-FUCOSIDASE-RELATED"/>
    <property type="match status" value="1"/>
</dbReference>
<comment type="caution">
    <text evidence="8">The sequence shown here is derived from an EMBL/GenBank/DDBJ whole genome shotgun (WGS) entry which is preliminary data.</text>
</comment>
<dbReference type="InterPro" id="IPR000933">
    <property type="entry name" value="Glyco_hydro_29"/>
</dbReference>
<dbReference type="Gene3D" id="3.20.20.80">
    <property type="entry name" value="Glycosidases"/>
    <property type="match status" value="1"/>
</dbReference>
<name>A0A328P9G7_9GAMM</name>
<keyword evidence="9" id="KW-1185">Reference proteome</keyword>
<dbReference type="InterPro" id="IPR013780">
    <property type="entry name" value="Glyco_hydro_b"/>
</dbReference>
<feature type="domain" description="Glycoside hydrolase family 29 N-terminal" evidence="7">
    <location>
        <begin position="61"/>
        <end position="423"/>
    </location>
</feature>
<dbReference type="InterPro" id="IPR057739">
    <property type="entry name" value="Glyco_hydro_29_N"/>
</dbReference>
<dbReference type="RefSeq" id="WP_111982891.1">
    <property type="nucleotide sequence ID" value="NZ_NFZS01000001.1"/>
</dbReference>
<evidence type="ECO:0000313" key="8">
    <source>
        <dbReference type="EMBL" id="RAO78240.1"/>
    </source>
</evidence>
<evidence type="ECO:0000259" key="7">
    <source>
        <dbReference type="Pfam" id="PF01120"/>
    </source>
</evidence>
<reference evidence="8 9" key="1">
    <citation type="journal article" date="2018" name="Genet. Mol. Biol.">
        <title>The genome sequence of Dyella jiangningensis FCAV SCS01 from a lignocellulose-decomposing microbial consortium metagenome reveals potential for biotechnological applications.</title>
        <authorList>
            <person name="Desiderato J.G."/>
            <person name="Alvarenga D.O."/>
            <person name="Constancio M.T.L."/>
            <person name="Alves L.M.C."/>
            <person name="Varani A.M."/>
        </authorList>
    </citation>
    <scope>NUCLEOTIDE SEQUENCE [LARGE SCALE GENOMIC DNA]</scope>
    <source>
        <strain evidence="8 9">FCAV SCS01</strain>
    </source>
</reference>
<dbReference type="OrthoDB" id="107551at2"/>
<dbReference type="PANTHER" id="PTHR10030">
    <property type="entry name" value="ALPHA-L-FUCOSIDASE"/>
    <property type="match status" value="1"/>
</dbReference>
<keyword evidence="5" id="KW-0326">Glycosidase</keyword>
<evidence type="ECO:0000256" key="4">
    <source>
        <dbReference type="ARBA" id="ARBA00022801"/>
    </source>
</evidence>
<dbReference type="GO" id="GO:0005764">
    <property type="term" value="C:lysosome"/>
    <property type="evidence" value="ECO:0007669"/>
    <property type="project" value="TreeGrafter"/>
</dbReference>
<keyword evidence="4" id="KW-0378">Hydrolase</keyword>
<dbReference type="PROSITE" id="PS51257">
    <property type="entry name" value="PROKAR_LIPOPROTEIN"/>
    <property type="match status" value="1"/>
</dbReference>
<proteinExistence type="inferred from homology"/>
<sequence>MIKPVTCGVLLAGWLACAAALAQSATAPTADTLSPAAQSLAWQQAAAKFAPQRKAILDRVTQAADQGPFRSDWTSLEKYRSPAWYDDAKFGIFIHWGVYSVPAFGSEWYSRNMYQQGTKEFAHHVATYGPQSTFGYKDFVPMFKAEHFDPKAWAQLFHEAGARYVVPVAEHHDGFAMYDSALSDWTAVKKGPKRDVIGELERAVRGQGMRFGVSSHRAEHDWFFDGGRRFDSDVNDPRNAELYGPAVAHLGTGDDQNLAEDWTYVSQAWLDDWLARTAELTDKYHPDLIYFDWWIGHPTFRNTLPTFLSYYYNEGAKRDGVVVNYKLGDFPEGAGTLDIERGQLRGIHASHWQTDTSISNDSWGYIEHDTYKSPTFIIHLLADVVSKNGNLMLNVGPRADGTIPQGAQDTLRSIGGWLKANGEAIYGSKPWRTFGEGPTEVAAGTFQDTKTKPYTAEDFRFTTRGGKLYAIELGWPDKGEATIHSITPADKVTRVDAVADGRSLSFTQDAGGLHLRLPSRPIGSDAYVYRISFSTPNSLKAAP</sequence>
<evidence type="ECO:0000256" key="5">
    <source>
        <dbReference type="ARBA" id="ARBA00023295"/>
    </source>
</evidence>
<dbReference type="GO" id="GO:0016139">
    <property type="term" value="P:glycoside catabolic process"/>
    <property type="evidence" value="ECO:0007669"/>
    <property type="project" value="TreeGrafter"/>
</dbReference>
<evidence type="ECO:0000256" key="2">
    <source>
        <dbReference type="ARBA" id="ARBA00012662"/>
    </source>
</evidence>
<dbReference type="FunFam" id="3.20.20.80:FF:000158">
    <property type="entry name" value="Exported alpha-L-fucosidase"/>
    <property type="match status" value="1"/>
</dbReference>
<dbReference type="EMBL" id="NFZS01000001">
    <property type="protein sequence ID" value="RAO78240.1"/>
    <property type="molecule type" value="Genomic_DNA"/>
</dbReference>
<evidence type="ECO:0000313" key="9">
    <source>
        <dbReference type="Proteomes" id="UP000248926"/>
    </source>
</evidence>
<evidence type="ECO:0000256" key="6">
    <source>
        <dbReference type="SAM" id="SignalP"/>
    </source>
</evidence>
<dbReference type="AlphaFoldDB" id="A0A328P9G7"/>
<dbReference type="Gene3D" id="2.60.40.1180">
    <property type="entry name" value="Golgi alpha-mannosidase II"/>
    <property type="match status" value="1"/>
</dbReference>
<dbReference type="GO" id="GO:0004560">
    <property type="term" value="F:alpha-L-fucosidase activity"/>
    <property type="evidence" value="ECO:0007669"/>
    <property type="project" value="InterPro"/>
</dbReference>
<dbReference type="SMART" id="SM00812">
    <property type="entry name" value="Alpha_L_fucos"/>
    <property type="match status" value="1"/>
</dbReference>
<dbReference type="Proteomes" id="UP000248926">
    <property type="component" value="Unassembled WGS sequence"/>
</dbReference>
<keyword evidence="3 6" id="KW-0732">Signal</keyword>
<organism evidence="8 9">
    <name type="scientific">Dyella jiangningensis</name>
    <dbReference type="NCBI Taxonomy" id="1379159"/>
    <lineage>
        <taxon>Bacteria</taxon>
        <taxon>Pseudomonadati</taxon>
        <taxon>Pseudomonadota</taxon>
        <taxon>Gammaproteobacteria</taxon>
        <taxon>Lysobacterales</taxon>
        <taxon>Rhodanobacteraceae</taxon>
        <taxon>Dyella</taxon>
    </lineage>
</organism>